<dbReference type="OrthoDB" id="4774240at2759"/>
<proteinExistence type="predicted"/>
<dbReference type="OMA" id="GRFDHKD"/>
<evidence type="ECO:0000313" key="2">
    <source>
        <dbReference type="EMBL" id="ETS85382.1"/>
    </source>
</evidence>
<name>W3XIW9_PESFW</name>
<feature type="compositionally biased region" description="Basic and acidic residues" evidence="1">
    <location>
        <begin position="1"/>
        <end position="16"/>
    </location>
</feature>
<dbReference type="InParanoid" id="W3XIW9"/>
<feature type="compositionally biased region" description="Basic and acidic residues" evidence="1">
    <location>
        <begin position="154"/>
        <end position="169"/>
    </location>
</feature>
<keyword evidence="3" id="KW-1185">Reference proteome</keyword>
<feature type="compositionally biased region" description="Basic and acidic residues" evidence="1">
    <location>
        <begin position="98"/>
        <end position="123"/>
    </location>
</feature>
<reference evidence="3" key="1">
    <citation type="journal article" date="2015" name="BMC Genomics">
        <title>Genomic and transcriptomic analysis of the endophytic fungus Pestalotiopsis fici reveals its lifestyle and high potential for synthesis of natural products.</title>
        <authorList>
            <person name="Wang X."/>
            <person name="Zhang X."/>
            <person name="Liu L."/>
            <person name="Xiang M."/>
            <person name="Wang W."/>
            <person name="Sun X."/>
            <person name="Che Y."/>
            <person name="Guo L."/>
            <person name="Liu G."/>
            <person name="Guo L."/>
            <person name="Wang C."/>
            <person name="Yin W.B."/>
            <person name="Stadler M."/>
            <person name="Zhang X."/>
            <person name="Liu X."/>
        </authorList>
    </citation>
    <scope>NUCLEOTIDE SEQUENCE [LARGE SCALE GENOMIC DNA]</scope>
    <source>
        <strain evidence="3">W106-1 / CGMCC3.15140</strain>
    </source>
</reference>
<gene>
    <name evidence="2" type="ORF">PFICI_03407</name>
</gene>
<feature type="region of interest" description="Disordered" evidence="1">
    <location>
        <begin position="1"/>
        <end position="39"/>
    </location>
</feature>
<feature type="region of interest" description="Disordered" evidence="1">
    <location>
        <begin position="98"/>
        <end position="286"/>
    </location>
</feature>
<feature type="compositionally biased region" description="Polar residues" evidence="1">
    <location>
        <begin position="221"/>
        <end position="239"/>
    </location>
</feature>
<dbReference type="EMBL" id="KI912110">
    <property type="protein sequence ID" value="ETS85382.1"/>
    <property type="molecule type" value="Genomic_DNA"/>
</dbReference>
<evidence type="ECO:0000256" key="1">
    <source>
        <dbReference type="SAM" id="MobiDB-lite"/>
    </source>
</evidence>
<dbReference type="AlphaFoldDB" id="W3XIW9"/>
<dbReference type="KEGG" id="pfy:PFICI_03407"/>
<protein>
    <submittedName>
        <fullName evidence="2">Uncharacterized protein</fullName>
    </submittedName>
</protein>
<dbReference type="GeneID" id="19268420"/>
<accession>W3XIW9</accession>
<feature type="compositionally biased region" description="Low complexity" evidence="1">
    <location>
        <begin position="240"/>
        <end position="256"/>
    </location>
</feature>
<dbReference type="Proteomes" id="UP000030651">
    <property type="component" value="Unassembled WGS sequence"/>
</dbReference>
<evidence type="ECO:0000313" key="3">
    <source>
        <dbReference type="Proteomes" id="UP000030651"/>
    </source>
</evidence>
<dbReference type="RefSeq" id="XP_007830179.1">
    <property type="nucleotide sequence ID" value="XM_007831988.1"/>
</dbReference>
<organism evidence="2 3">
    <name type="scientific">Pestalotiopsis fici (strain W106-1 / CGMCC3.15140)</name>
    <dbReference type="NCBI Taxonomy" id="1229662"/>
    <lineage>
        <taxon>Eukaryota</taxon>
        <taxon>Fungi</taxon>
        <taxon>Dikarya</taxon>
        <taxon>Ascomycota</taxon>
        <taxon>Pezizomycotina</taxon>
        <taxon>Sordariomycetes</taxon>
        <taxon>Xylariomycetidae</taxon>
        <taxon>Amphisphaeriales</taxon>
        <taxon>Sporocadaceae</taxon>
        <taxon>Pestalotiopsis</taxon>
    </lineage>
</organism>
<sequence>MHDGRERTVRFRESDSSSRPSPPSRDSGLGSSTDQTYIRGRSDRFFTAQDHDTQRFNVGALQEALDSCREEKGKYKSKAHDLDAQLNACKSTLREKELENRSLREENSTLRHQRDTFESEVHDLRRRLAPSEPDYMMSGGSGESSNGLGRTRSKRQDGQDQKNRLRERINMVNEPAPSNRDSIRGRRLSMSHTTAPYPRDTVDSRPSRGPPLTTRGFQHIDATNNNYTTSAPVGSPTTFRTESLSSPRSTTSTLNTFMTGGDYVPEPLPPKPKVDSKSSSSRKTRH</sequence>
<dbReference type="HOGENOM" id="CLU_966547_0_0_1"/>